<comment type="caution">
    <text evidence="2">The sequence shown here is derived from an EMBL/GenBank/DDBJ whole genome shotgun (WGS) entry which is preliminary data.</text>
</comment>
<evidence type="ECO:0000313" key="2">
    <source>
        <dbReference type="EMBL" id="KAF2070544.1"/>
    </source>
</evidence>
<evidence type="ECO:0000256" key="1">
    <source>
        <dbReference type="ARBA" id="ARBA00022737"/>
    </source>
</evidence>
<dbReference type="OrthoDB" id="10671360at2759"/>
<dbReference type="InterPro" id="IPR051251">
    <property type="entry name" value="STK_FNIP-Repeat"/>
</dbReference>
<accession>A0A8J4V4A7</accession>
<keyword evidence="3" id="KW-1185">Reference proteome</keyword>
<dbReference type="PANTHER" id="PTHR32134:SF173">
    <property type="entry name" value="FNIP REPEAT-CONTAINING PROTEIN-RELATED"/>
    <property type="match status" value="1"/>
</dbReference>
<evidence type="ECO:0008006" key="4">
    <source>
        <dbReference type="Google" id="ProtNLM"/>
    </source>
</evidence>
<dbReference type="EMBL" id="AJWJ01000477">
    <property type="protein sequence ID" value="KAF2070544.1"/>
    <property type="molecule type" value="Genomic_DNA"/>
</dbReference>
<organism evidence="2 3">
    <name type="scientific">Polysphondylium violaceum</name>
    <dbReference type="NCBI Taxonomy" id="133409"/>
    <lineage>
        <taxon>Eukaryota</taxon>
        <taxon>Amoebozoa</taxon>
        <taxon>Evosea</taxon>
        <taxon>Eumycetozoa</taxon>
        <taxon>Dictyostelia</taxon>
        <taxon>Dictyosteliales</taxon>
        <taxon>Dictyosteliaceae</taxon>
        <taxon>Polysphondylium</taxon>
    </lineage>
</organism>
<sequence>MNTLFKIVWNNIFIRNKIKNFILDGLTINVSIPYLNKYYKFLQNLDYRNHNINVCVILETFEKLDINDFLNCDHRELVTKIEFNNYKEIKSTFIPHWIKFVSINNFKYKNNNSNSSNSDNSIVIEKITEGVEILQFRGYTPCLTISILPTTLKHLYSSQYGVGIDISCCDILNSCKSVSIKQLLAPLPENIFTNTAGNSCLEKLDLLKYTFEIQPQLIPLSITDLSLNQVHLNVLPGLHLPNIKRFYVKIFNSQLNQIKDFNFITELDIEGSVELMTSGCIPNSVKKLTLISFNQPLLINVLPLGLLYLDMGNKFNSTIETGSLPSTITFLKIPSFNQQLENGVLPSNLIYLDISKYQQTIKPSILPSSIETLLFNHSNHIPIEIGSIPSSVKFLTLAWNLKTSVGPGVIPDSVIDLTLFCFVDDSFYIPSSVISLNLAFIPNQLYQAPNIKIPSSVTRLIIDRPLTTFKSNLIPNSVKSLSLMNQNQPLLKGNISPFVKSLHIEGSPDFNRKVSSDSIICEPKYDLCGTNKSGGFFGKHFIPNTVDLLFMPDAVLFDLTQSFDYTRPTFFDILG</sequence>
<reference evidence="2" key="1">
    <citation type="submission" date="2020-01" db="EMBL/GenBank/DDBJ databases">
        <title>Development of genomics and gene disruption for Polysphondylium violaceum indicates a role for the polyketide synthase stlB in stalk morphogenesis.</title>
        <authorList>
            <person name="Narita B."/>
            <person name="Kawabe Y."/>
            <person name="Kin K."/>
            <person name="Saito T."/>
            <person name="Gibbs R."/>
            <person name="Kuspa A."/>
            <person name="Muzny D."/>
            <person name="Queller D."/>
            <person name="Richards S."/>
            <person name="Strassman J."/>
            <person name="Sucgang R."/>
            <person name="Worley K."/>
            <person name="Schaap P."/>
        </authorList>
    </citation>
    <scope>NUCLEOTIDE SEQUENCE</scope>
    <source>
        <strain evidence="2">QSvi11</strain>
    </source>
</reference>
<dbReference type="PANTHER" id="PTHR32134">
    <property type="entry name" value="FNIP REPEAT-CONTAINING PROTEIN"/>
    <property type="match status" value="1"/>
</dbReference>
<dbReference type="Proteomes" id="UP000695562">
    <property type="component" value="Unassembled WGS sequence"/>
</dbReference>
<name>A0A8J4V4A7_9MYCE</name>
<keyword evidence="1" id="KW-0677">Repeat</keyword>
<dbReference type="Pfam" id="PF05725">
    <property type="entry name" value="FNIP"/>
    <property type="match status" value="3"/>
</dbReference>
<protein>
    <recommendedName>
        <fullName evidence="4">FNIP repeat-containing protein</fullName>
    </recommendedName>
</protein>
<gene>
    <name evidence="2" type="ORF">CYY_008134</name>
</gene>
<proteinExistence type="predicted"/>
<dbReference type="AlphaFoldDB" id="A0A8J4V4A7"/>
<evidence type="ECO:0000313" key="3">
    <source>
        <dbReference type="Proteomes" id="UP000695562"/>
    </source>
</evidence>
<dbReference type="InterPro" id="IPR008615">
    <property type="entry name" value="FNIP"/>
</dbReference>